<reference evidence="1 2" key="1">
    <citation type="submission" date="2017-03" db="EMBL/GenBank/DDBJ databases">
        <title>Complete genome sequence of Candidatus 'Thiodictyon syntrophicum' sp. nov. strain Cad16T, a photolithoautotroph purple sulfur bacterium isolated from an alpine meromictic lake.</title>
        <authorList>
            <person name="Luedin S.M."/>
            <person name="Pothier J.F."/>
            <person name="Danza F."/>
            <person name="Storelli N."/>
            <person name="Wittwer M."/>
            <person name="Tonolla M."/>
        </authorList>
    </citation>
    <scope>NUCLEOTIDE SEQUENCE [LARGE SCALE GENOMIC DNA]</scope>
    <source>
        <strain evidence="1 2">Cad16T</strain>
    </source>
</reference>
<sequence>MLSLGACQAPVGCPAPRAAPPWVLVAGAASAAEAAEQARRQTGGRVLSVERGSGGWQVKVLTPAGEVRVVVIPAAGG</sequence>
<dbReference type="KEGG" id="tsy:THSYN_19895"/>
<organism evidence="1 2">
    <name type="scientific">Candidatus Thiodictyon syntrophicum</name>
    <dbReference type="NCBI Taxonomy" id="1166950"/>
    <lineage>
        <taxon>Bacteria</taxon>
        <taxon>Pseudomonadati</taxon>
        <taxon>Pseudomonadota</taxon>
        <taxon>Gammaproteobacteria</taxon>
        <taxon>Chromatiales</taxon>
        <taxon>Chromatiaceae</taxon>
        <taxon>Thiodictyon</taxon>
    </lineage>
</organism>
<keyword evidence="2" id="KW-1185">Reference proteome</keyword>
<dbReference type="EMBL" id="CP020370">
    <property type="protein sequence ID" value="AUB82985.1"/>
    <property type="molecule type" value="Genomic_DNA"/>
</dbReference>
<dbReference type="Proteomes" id="UP000232638">
    <property type="component" value="Chromosome"/>
</dbReference>
<gene>
    <name evidence="1" type="ORF">THSYN_19895</name>
</gene>
<dbReference type="RefSeq" id="WP_100920687.1">
    <property type="nucleotide sequence ID" value="NZ_CP020370.1"/>
</dbReference>
<protein>
    <submittedName>
        <fullName evidence="1">Uncharacterized protein</fullName>
    </submittedName>
</protein>
<evidence type="ECO:0000313" key="2">
    <source>
        <dbReference type="Proteomes" id="UP000232638"/>
    </source>
</evidence>
<accession>A0A2K8UBR2</accession>
<evidence type="ECO:0000313" key="1">
    <source>
        <dbReference type="EMBL" id="AUB82985.1"/>
    </source>
</evidence>
<dbReference type="AlphaFoldDB" id="A0A2K8UBR2"/>
<name>A0A2K8UBR2_9GAMM</name>
<proteinExistence type="predicted"/>
<dbReference type="OrthoDB" id="5772157at2"/>